<comment type="caution">
    <text evidence="7">The sequence shown here is derived from an EMBL/GenBank/DDBJ whole genome shotgun (WGS) entry which is preliminary data.</text>
</comment>
<evidence type="ECO:0000256" key="1">
    <source>
        <dbReference type="ARBA" id="ARBA00004173"/>
    </source>
</evidence>
<accession>A0A8J5Q422</accession>
<dbReference type="GO" id="GO:0032543">
    <property type="term" value="P:mitochondrial translation"/>
    <property type="evidence" value="ECO:0007669"/>
    <property type="project" value="UniProtKB-ARBA"/>
</dbReference>
<keyword evidence="3" id="KW-0809">Transit peptide</keyword>
<evidence type="ECO:0000256" key="2">
    <source>
        <dbReference type="ARBA" id="ARBA00010835"/>
    </source>
</evidence>
<dbReference type="FunFam" id="3.30.160.20:FF:000065">
    <property type="entry name" value="Peptidyl-tRNA hydrolase domain protein"/>
    <property type="match status" value="1"/>
</dbReference>
<feature type="region of interest" description="Disordered" evidence="5">
    <location>
        <begin position="125"/>
        <end position="157"/>
    </location>
</feature>
<dbReference type="RefSeq" id="XP_049261582.1">
    <property type="nucleotide sequence ID" value="XM_049409174.1"/>
</dbReference>
<feature type="region of interest" description="Disordered" evidence="5">
    <location>
        <begin position="406"/>
        <end position="457"/>
    </location>
</feature>
<dbReference type="GO" id="GO:0003747">
    <property type="term" value="F:translation release factor activity"/>
    <property type="evidence" value="ECO:0007669"/>
    <property type="project" value="InterPro"/>
</dbReference>
<dbReference type="PANTHER" id="PTHR46203:SF1">
    <property type="entry name" value="MITOCHONDRIAL TRANSLATION RELEASE FACTOR IN RESCUE"/>
    <property type="match status" value="1"/>
</dbReference>
<dbReference type="EMBL" id="JAGSYN010000221">
    <property type="protein sequence ID" value="KAG7661349.1"/>
    <property type="molecule type" value="Genomic_DNA"/>
</dbReference>
<protein>
    <recommendedName>
        <fullName evidence="6">Prokaryotic-type class I peptide chain release factors domain-containing protein</fullName>
    </recommendedName>
</protein>
<gene>
    <name evidence="7" type="ORF">J8A68_005141</name>
</gene>
<dbReference type="GeneID" id="73471941"/>
<evidence type="ECO:0000256" key="3">
    <source>
        <dbReference type="ARBA" id="ARBA00022946"/>
    </source>
</evidence>
<dbReference type="Pfam" id="PF00472">
    <property type="entry name" value="RF-1"/>
    <property type="match status" value="1"/>
</dbReference>
<comment type="similarity">
    <text evidence="2">Belongs to the prokaryotic/mitochondrial release factor family.</text>
</comment>
<comment type="subcellular location">
    <subcellularLocation>
        <location evidence="1">Mitochondrion</location>
    </subcellularLocation>
</comment>
<sequence length="528" mass="58268">MISRIVRETAFPKNIVKLFSTSSYLQGIPKKNKLPPRPKWLIKEEELKETFLHGGSGAGGQKINKCNSKVQLTHIPTGIVVSCQYSRSKESNRKRAREILASKLDDLQNPETSRNAILVKRAQMVKQSKAKKSNRKYKKLEEEKLENEETTPEKPVVNAEDAFEQFLKSAKVDLSNFKKNADLENQAGSSYTNNASNVAWNSFPLDSARGTGQANNNSGAPKSTQSPANAVGSSASPAAVGGAGVVAATDANPDGAANGSPSDSDFKRVLDNFDKVSAGVHKLNPQKYIKRMSTIQVKKDENNHQIVETYVGRPSESQYARVTEQFDTLSRTLFIQNMLESKVKEREYAIREVRDPFSTSHVTVGGIVVVVKPFHGANDYEFSSLYTGDLLRIIKFYIREDNGSTKPIKLTEVPTGNGNSNGVEEEDDDDDEDEEEEAEEEQTADASAGSTGNGEVFIDKTDPNYGNIYCTGILLNTYLNYNGKTNDLSLQLKKTDQADPELLKDFPLSIVSLETTVLKNIYTEENAI</sequence>
<dbReference type="PANTHER" id="PTHR46203">
    <property type="entry name" value="PROBABLE PEPTIDE CHAIN RELEASE FACTOR C12ORF65"/>
    <property type="match status" value="1"/>
</dbReference>
<evidence type="ECO:0000256" key="5">
    <source>
        <dbReference type="SAM" id="MobiDB-lite"/>
    </source>
</evidence>
<reference evidence="7 8" key="1">
    <citation type="journal article" date="2021" name="DNA Res.">
        <title>Genome analysis of Candida subhashii reveals its hybrid nature and dual mitochondrial genome conformations.</title>
        <authorList>
            <person name="Mixao V."/>
            <person name="Hegedusova E."/>
            <person name="Saus E."/>
            <person name="Pryszcz L.P."/>
            <person name="Cillingova A."/>
            <person name="Nosek J."/>
            <person name="Gabaldon T."/>
        </authorList>
    </citation>
    <scope>NUCLEOTIDE SEQUENCE [LARGE SCALE GENOMIC DNA]</scope>
    <source>
        <strain evidence="7 8">CBS 10753</strain>
    </source>
</reference>
<feature type="compositionally biased region" description="Acidic residues" evidence="5">
    <location>
        <begin position="423"/>
        <end position="443"/>
    </location>
</feature>
<feature type="compositionally biased region" description="Low complexity" evidence="5">
    <location>
        <begin position="226"/>
        <end position="238"/>
    </location>
</feature>
<feature type="compositionally biased region" description="Polar residues" evidence="5">
    <location>
        <begin position="210"/>
        <end position="225"/>
    </location>
</feature>
<keyword evidence="8" id="KW-1185">Reference proteome</keyword>
<dbReference type="InterPro" id="IPR000352">
    <property type="entry name" value="Pep_chain_release_fac_I"/>
</dbReference>
<dbReference type="GO" id="GO:0005739">
    <property type="term" value="C:mitochondrion"/>
    <property type="evidence" value="ECO:0007669"/>
    <property type="project" value="UniProtKB-SubCell"/>
</dbReference>
<dbReference type="InterPro" id="IPR052405">
    <property type="entry name" value="Mito_Transl_Release_Factor"/>
</dbReference>
<evidence type="ECO:0000313" key="7">
    <source>
        <dbReference type="EMBL" id="KAG7661349.1"/>
    </source>
</evidence>
<evidence type="ECO:0000256" key="4">
    <source>
        <dbReference type="ARBA" id="ARBA00023128"/>
    </source>
</evidence>
<feature type="region of interest" description="Disordered" evidence="5">
    <location>
        <begin position="202"/>
        <end position="238"/>
    </location>
</feature>
<proteinExistence type="inferred from homology"/>
<feature type="domain" description="Prokaryotic-type class I peptide chain release factors" evidence="6">
    <location>
        <begin position="42"/>
        <end position="143"/>
    </location>
</feature>
<evidence type="ECO:0000259" key="6">
    <source>
        <dbReference type="Pfam" id="PF00472"/>
    </source>
</evidence>
<dbReference type="Proteomes" id="UP000694255">
    <property type="component" value="Unassembled WGS sequence"/>
</dbReference>
<feature type="compositionally biased region" description="Basic residues" evidence="5">
    <location>
        <begin position="128"/>
        <end position="138"/>
    </location>
</feature>
<dbReference type="OrthoDB" id="277888at2759"/>
<keyword evidence="4" id="KW-0496">Mitochondrion</keyword>
<name>A0A8J5Q422_9ASCO</name>
<dbReference type="AlphaFoldDB" id="A0A8J5Q422"/>
<evidence type="ECO:0000313" key="8">
    <source>
        <dbReference type="Proteomes" id="UP000694255"/>
    </source>
</evidence>
<organism evidence="7 8">
    <name type="scientific">[Candida] subhashii</name>
    <dbReference type="NCBI Taxonomy" id="561895"/>
    <lineage>
        <taxon>Eukaryota</taxon>
        <taxon>Fungi</taxon>
        <taxon>Dikarya</taxon>
        <taxon>Ascomycota</taxon>
        <taxon>Saccharomycotina</taxon>
        <taxon>Pichiomycetes</taxon>
        <taxon>Debaryomycetaceae</taxon>
        <taxon>Spathaspora</taxon>
    </lineage>
</organism>